<dbReference type="Proteomes" id="UP000005268">
    <property type="component" value="Chromosome"/>
</dbReference>
<reference evidence="1 2" key="1">
    <citation type="journal article" date="2012" name="J. Bacteriol.">
        <title>Complete Genome Sequence of the Naphthalene-Degrading Pseudomonas putida Strain ND6.</title>
        <authorList>
            <person name="Li S."/>
            <person name="Zhao H."/>
            <person name="Li Y."/>
            <person name="Niu S."/>
            <person name="Cai B."/>
        </authorList>
    </citation>
    <scope>NUCLEOTIDE SEQUENCE [LARGE SCALE GENOMIC DNA]</scope>
    <source>
        <strain evidence="1 2">ND6</strain>
    </source>
</reference>
<evidence type="ECO:0000313" key="1">
    <source>
        <dbReference type="EMBL" id="AFK71976.1"/>
    </source>
</evidence>
<dbReference type="AlphaFoldDB" id="I3V2K5"/>
<accession>I3V2K5</accession>
<name>I3V2K5_PSEPU</name>
<dbReference type="HOGENOM" id="CLU_3256638_0_0_6"/>
<gene>
    <name evidence="1" type="ORF">YSA_09602</name>
</gene>
<protein>
    <submittedName>
        <fullName evidence="1">Uncharacterized protein</fullName>
    </submittedName>
</protein>
<sequence>MALVNSGDSDQLNKCLSLARAYKLLAIEASSRHMDSTKWLYV</sequence>
<evidence type="ECO:0000313" key="2">
    <source>
        <dbReference type="Proteomes" id="UP000005268"/>
    </source>
</evidence>
<dbReference type="EMBL" id="CP003588">
    <property type="protein sequence ID" value="AFK71976.1"/>
    <property type="molecule type" value="Genomic_DNA"/>
</dbReference>
<proteinExistence type="predicted"/>
<dbReference type="KEGG" id="ppi:YSA_09602"/>
<organism evidence="1 2">
    <name type="scientific">Pseudomonas putida ND6</name>
    <dbReference type="NCBI Taxonomy" id="231023"/>
    <lineage>
        <taxon>Bacteria</taxon>
        <taxon>Pseudomonadati</taxon>
        <taxon>Pseudomonadota</taxon>
        <taxon>Gammaproteobacteria</taxon>
        <taxon>Pseudomonadales</taxon>
        <taxon>Pseudomonadaceae</taxon>
        <taxon>Pseudomonas</taxon>
    </lineage>
</organism>